<keyword evidence="3" id="KW-1185">Reference proteome</keyword>
<feature type="compositionally biased region" description="Basic and acidic residues" evidence="1">
    <location>
        <begin position="247"/>
        <end position="256"/>
    </location>
</feature>
<dbReference type="AlphaFoldDB" id="A0AAD4IJP3"/>
<organism evidence="2 3">
    <name type="scientific">Alternaria panax</name>
    <dbReference type="NCBI Taxonomy" id="48097"/>
    <lineage>
        <taxon>Eukaryota</taxon>
        <taxon>Fungi</taxon>
        <taxon>Dikarya</taxon>
        <taxon>Ascomycota</taxon>
        <taxon>Pezizomycotina</taxon>
        <taxon>Dothideomycetes</taxon>
        <taxon>Pleosporomycetidae</taxon>
        <taxon>Pleosporales</taxon>
        <taxon>Pleosporineae</taxon>
        <taxon>Pleosporaceae</taxon>
        <taxon>Alternaria</taxon>
        <taxon>Alternaria sect. Panax</taxon>
    </lineage>
</organism>
<gene>
    <name evidence="2" type="ORF">G6011_00870</name>
</gene>
<dbReference type="Proteomes" id="UP001199106">
    <property type="component" value="Unassembled WGS sequence"/>
</dbReference>
<protein>
    <submittedName>
        <fullName evidence="2">Uncharacterized protein</fullName>
    </submittedName>
</protein>
<accession>A0AAD4IJP3</accession>
<evidence type="ECO:0000313" key="2">
    <source>
        <dbReference type="EMBL" id="KAG9195749.1"/>
    </source>
</evidence>
<comment type="caution">
    <text evidence="2">The sequence shown here is derived from an EMBL/GenBank/DDBJ whole genome shotgun (WGS) entry which is preliminary data.</text>
</comment>
<dbReference type="EMBL" id="JAANER010000001">
    <property type="protein sequence ID" value="KAG9195749.1"/>
    <property type="molecule type" value="Genomic_DNA"/>
</dbReference>
<evidence type="ECO:0000313" key="3">
    <source>
        <dbReference type="Proteomes" id="UP001199106"/>
    </source>
</evidence>
<evidence type="ECO:0000256" key="1">
    <source>
        <dbReference type="SAM" id="MobiDB-lite"/>
    </source>
</evidence>
<proteinExistence type="predicted"/>
<name>A0AAD4IJP3_9PLEO</name>
<feature type="region of interest" description="Disordered" evidence="1">
    <location>
        <begin position="218"/>
        <end position="265"/>
    </location>
</feature>
<reference evidence="2" key="1">
    <citation type="submission" date="2021-07" db="EMBL/GenBank/DDBJ databases">
        <title>Genome Resource of American Ginseng Black Spot Pathogen Alternaria panax.</title>
        <authorList>
            <person name="Qiu C."/>
            <person name="Wang W."/>
            <person name="Liu Z."/>
        </authorList>
    </citation>
    <scope>NUCLEOTIDE SEQUENCE</scope>
    <source>
        <strain evidence="2">BNCC115425</strain>
    </source>
</reference>
<sequence>MNDEEARRMYRLEAFVLAGVKDGCDVLDWACPWPPEKSSKKLTRFASQPDFATSVHYKSDLGSSTEMNVSPPGNCNIRYLRSAYQDITLHEVKVHNEAQDDALTALAPRTYDPNAGGETITLLQRRLNKTATNENTTLLPCAYNPTANDEITTLLPPAYEPAVGDEVTKLRPLTYNAYPSEETTTLFPLTYYSTAVDEKTTPLPLSIYTAATDDVFRSAPPIGPKQRPRYFEDFSPRPSASIIYSQKKFEDGNQDEHGEDDDKGV</sequence>